<dbReference type="EMBL" id="JPOS01000090">
    <property type="protein sequence ID" value="KGE85468.1"/>
    <property type="molecule type" value="Genomic_DNA"/>
</dbReference>
<keyword evidence="2" id="KW-1185">Reference proteome</keyword>
<dbReference type="STRING" id="1524460.IX84_28720"/>
<dbReference type="Proteomes" id="UP000029736">
    <property type="component" value="Unassembled WGS sequence"/>
</dbReference>
<evidence type="ECO:0000313" key="1">
    <source>
        <dbReference type="EMBL" id="KGE85468.1"/>
    </source>
</evidence>
<sequence length="124" mass="14012">MKWKSRCFAAAASLLSVQGGITMWEEEKVINQNKKLPGPLPGRPIKKQQDIILDKHRPIALLPTKWGTVPNQTWLVLSKFYVILTCLNKRTRLEKTVLSCLRTSEKSRCGWLAGGKPLCGPKDR</sequence>
<comment type="caution">
    <text evidence="1">The sequence shown here is derived from an EMBL/GenBank/DDBJ whole genome shotgun (WGS) entry which is preliminary data.</text>
</comment>
<name>A0A098S0Y4_9BACT</name>
<proteinExistence type="predicted"/>
<accession>A0A098S0Y4</accession>
<gene>
    <name evidence="1" type="ORF">IX84_28720</name>
</gene>
<evidence type="ECO:0000313" key="2">
    <source>
        <dbReference type="Proteomes" id="UP000029736"/>
    </source>
</evidence>
<dbReference type="AlphaFoldDB" id="A0A098S0Y4"/>
<organism evidence="1 2">
    <name type="scientific">Phaeodactylibacter xiamenensis</name>
    <dbReference type="NCBI Taxonomy" id="1524460"/>
    <lineage>
        <taxon>Bacteria</taxon>
        <taxon>Pseudomonadati</taxon>
        <taxon>Bacteroidota</taxon>
        <taxon>Saprospiria</taxon>
        <taxon>Saprospirales</taxon>
        <taxon>Haliscomenobacteraceae</taxon>
        <taxon>Phaeodactylibacter</taxon>
    </lineage>
</organism>
<reference evidence="1 2" key="1">
    <citation type="journal article" date="2014" name="Int. J. Syst. Evol. Microbiol.">
        <title>Phaeodactylibacter xiamenensis gen. nov., sp. nov., a member of the family Saprospiraceae isolated from the marine alga Phaeodactylum tricornutum.</title>
        <authorList>
            <person name="Chen Z.Jr."/>
            <person name="Lei X."/>
            <person name="Lai Q."/>
            <person name="Li Y."/>
            <person name="Zhang B."/>
            <person name="Zhang J."/>
            <person name="Zhang H."/>
            <person name="Yang L."/>
            <person name="Zheng W."/>
            <person name="Tian Y."/>
            <person name="Yu Z."/>
            <person name="Xu H.Jr."/>
            <person name="Zheng T."/>
        </authorList>
    </citation>
    <scope>NUCLEOTIDE SEQUENCE [LARGE SCALE GENOMIC DNA]</scope>
    <source>
        <strain evidence="1 2">KD52</strain>
    </source>
</reference>
<protein>
    <submittedName>
        <fullName evidence="1">Uncharacterized protein</fullName>
    </submittedName>
</protein>